<dbReference type="PANTHER" id="PTHR33375:SF1">
    <property type="entry name" value="CHROMOSOME-PARTITIONING PROTEIN PARB-RELATED"/>
    <property type="match status" value="1"/>
</dbReference>
<dbReference type="Gene3D" id="3.90.1530.10">
    <property type="entry name" value="Conserved hypothetical protein from pyrococcus furiosus pfu- 392566-001, ParB domain"/>
    <property type="match status" value="1"/>
</dbReference>
<evidence type="ECO:0000259" key="2">
    <source>
        <dbReference type="SMART" id="SM00470"/>
    </source>
</evidence>
<feature type="compositionally biased region" description="Basic and acidic residues" evidence="1">
    <location>
        <begin position="24"/>
        <end position="39"/>
    </location>
</feature>
<accession>A0A2W1J7J5</accession>
<dbReference type="OrthoDB" id="490353at2"/>
<evidence type="ECO:0000313" key="3">
    <source>
        <dbReference type="EMBL" id="PZD70439.1"/>
    </source>
</evidence>
<dbReference type="GO" id="GO:0007059">
    <property type="term" value="P:chromosome segregation"/>
    <property type="evidence" value="ECO:0007669"/>
    <property type="project" value="TreeGrafter"/>
</dbReference>
<name>A0A2W1J7J5_9CYAN</name>
<comment type="caution">
    <text evidence="3">The sequence shown here is derived from an EMBL/GenBank/DDBJ whole genome shotgun (WGS) entry which is preliminary data.</text>
</comment>
<dbReference type="AlphaFoldDB" id="A0A2W1J7J5"/>
<dbReference type="InterPro" id="IPR050336">
    <property type="entry name" value="Chromosome_partition/occlusion"/>
</dbReference>
<dbReference type="GO" id="GO:0005694">
    <property type="term" value="C:chromosome"/>
    <property type="evidence" value="ECO:0007669"/>
    <property type="project" value="TreeGrafter"/>
</dbReference>
<dbReference type="SUPFAM" id="SSF110849">
    <property type="entry name" value="ParB/Sulfiredoxin"/>
    <property type="match status" value="1"/>
</dbReference>
<organism evidence="3 4">
    <name type="scientific">Acaryochloris thomasi RCC1774</name>
    <dbReference type="NCBI Taxonomy" id="1764569"/>
    <lineage>
        <taxon>Bacteria</taxon>
        <taxon>Bacillati</taxon>
        <taxon>Cyanobacteriota</taxon>
        <taxon>Cyanophyceae</taxon>
        <taxon>Acaryochloridales</taxon>
        <taxon>Acaryochloridaceae</taxon>
        <taxon>Acaryochloris</taxon>
        <taxon>Acaryochloris thomasi</taxon>
    </lineage>
</organism>
<dbReference type="PANTHER" id="PTHR33375">
    <property type="entry name" value="CHROMOSOME-PARTITIONING PROTEIN PARB-RELATED"/>
    <property type="match status" value="1"/>
</dbReference>
<feature type="domain" description="ParB-like N-terminal" evidence="2">
    <location>
        <begin position="41"/>
        <end position="142"/>
    </location>
</feature>
<gene>
    <name evidence="3" type="ORF">C1752_12222</name>
</gene>
<dbReference type="SMART" id="SM00470">
    <property type="entry name" value="ParB"/>
    <property type="match status" value="1"/>
</dbReference>
<dbReference type="Proteomes" id="UP000248857">
    <property type="component" value="Unassembled WGS sequence"/>
</dbReference>
<sequence>MARPRRSSADMVDSATKAGTAIQKQDRAVEAQAQEEKAKPSSWPLEKILDRSSNTRDIQVEHVEELMESIAVLGLLEPLVTDNRGRLLAGAHRRAAIHLLKDIDTKAYRRHFPNELVPVRIMPFDAEQDPDLALQVEVSENEKRRDYTPSEVKSLAAQLKEAGYVDVKGRPPKSKKALRPALEIIIGKSIRTVRRYLNTETGKSVTDVRLSETELEITALRRLRSELVRWQRSSLEPGVQELTPMDKDVAKLIRRINRKLDSVEG</sequence>
<dbReference type="InterPro" id="IPR003115">
    <property type="entry name" value="ParB_N"/>
</dbReference>
<evidence type="ECO:0000256" key="1">
    <source>
        <dbReference type="SAM" id="MobiDB-lite"/>
    </source>
</evidence>
<dbReference type="GO" id="GO:0045881">
    <property type="term" value="P:positive regulation of sporulation resulting in formation of a cellular spore"/>
    <property type="evidence" value="ECO:0007669"/>
    <property type="project" value="TreeGrafter"/>
</dbReference>
<reference evidence="3 4" key="1">
    <citation type="journal article" date="2018" name="Sci. Rep.">
        <title>A novel species of the marine cyanobacterium Acaryochloris with a unique pigment content and lifestyle.</title>
        <authorList>
            <person name="Partensky F."/>
            <person name="Six C."/>
            <person name="Ratin M."/>
            <person name="Garczarek L."/>
            <person name="Vaulot D."/>
            <person name="Probert I."/>
            <person name="Calteau A."/>
            <person name="Gourvil P."/>
            <person name="Marie D."/>
            <person name="Grebert T."/>
            <person name="Bouchier C."/>
            <person name="Le Panse S."/>
            <person name="Gachenot M."/>
            <person name="Rodriguez F."/>
            <person name="Garrido J.L."/>
        </authorList>
    </citation>
    <scope>NUCLEOTIDE SEQUENCE [LARGE SCALE GENOMIC DNA]</scope>
    <source>
        <strain evidence="3 4">RCC1774</strain>
    </source>
</reference>
<keyword evidence="4" id="KW-1185">Reference proteome</keyword>
<evidence type="ECO:0000313" key="4">
    <source>
        <dbReference type="Proteomes" id="UP000248857"/>
    </source>
</evidence>
<dbReference type="EMBL" id="PQWO01000037">
    <property type="protein sequence ID" value="PZD70439.1"/>
    <property type="molecule type" value="Genomic_DNA"/>
</dbReference>
<dbReference type="RefSeq" id="WP_110989012.1">
    <property type="nucleotide sequence ID" value="NZ_CAWNWM010000037.1"/>
</dbReference>
<dbReference type="InterPro" id="IPR036086">
    <property type="entry name" value="ParB/Sulfiredoxin_sf"/>
</dbReference>
<protein>
    <recommendedName>
        <fullName evidence="2">ParB-like N-terminal domain-containing protein</fullName>
    </recommendedName>
</protein>
<feature type="region of interest" description="Disordered" evidence="1">
    <location>
        <begin position="1"/>
        <end position="42"/>
    </location>
</feature>
<proteinExistence type="predicted"/>